<accession>A0AAQ3M141</accession>
<gene>
    <name evidence="1" type="ORF">R9X50_00175800</name>
</gene>
<reference evidence="1 2" key="1">
    <citation type="submission" date="2023-11" db="EMBL/GenBank/DDBJ databases">
        <title>An acidophilic fungus is an integral part of prey digestion in a carnivorous sundew plant.</title>
        <authorList>
            <person name="Tsai I.J."/>
        </authorList>
    </citation>
    <scope>NUCLEOTIDE SEQUENCE [LARGE SCALE GENOMIC DNA]</scope>
    <source>
        <strain evidence="1">169a</strain>
    </source>
</reference>
<dbReference type="AlphaFoldDB" id="A0AAQ3M141"/>
<proteinExistence type="predicted"/>
<protein>
    <submittedName>
        <fullName evidence="1">Uncharacterized protein</fullName>
    </submittedName>
</protein>
<dbReference type="EMBL" id="CP138581">
    <property type="protein sequence ID" value="WPG98956.1"/>
    <property type="molecule type" value="Genomic_DNA"/>
</dbReference>
<sequence>MQRACQRFRFSHFHFSILPHFQITKNKERMSSSSGCPSGFKDECQVILCLNDWAFDATATENFSATQELDLLCKSPGFGGAYEACGLCTTVYNYSSCCSISNSTDQFNCMAKFVKQEPDCASDLGLITTLSNMLTPQTTMVSSASTATDSATTTGTDSTSMSVASNIASSSDDAMSTTTATDSSVLATSSALVTSSTSSQTTTAASSTAAAASSTSSGAAAINDVYHSSLGGMILLLTVVLRFF</sequence>
<name>A0AAQ3M141_9PEZI</name>
<organism evidence="1 2">
    <name type="scientific">Acrodontium crateriforme</name>
    <dbReference type="NCBI Taxonomy" id="150365"/>
    <lineage>
        <taxon>Eukaryota</taxon>
        <taxon>Fungi</taxon>
        <taxon>Dikarya</taxon>
        <taxon>Ascomycota</taxon>
        <taxon>Pezizomycotina</taxon>
        <taxon>Dothideomycetes</taxon>
        <taxon>Dothideomycetidae</taxon>
        <taxon>Mycosphaerellales</taxon>
        <taxon>Teratosphaeriaceae</taxon>
        <taxon>Acrodontium</taxon>
    </lineage>
</organism>
<dbReference type="Proteomes" id="UP001303373">
    <property type="component" value="Chromosome 2"/>
</dbReference>
<evidence type="ECO:0000313" key="1">
    <source>
        <dbReference type="EMBL" id="WPG98956.1"/>
    </source>
</evidence>
<evidence type="ECO:0000313" key="2">
    <source>
        <dbReference type="Proteomes" id="UP001303373"/>
    </source>
</evidence>
<keyword evidence="2" id="KW-1185">Reference proteome</keyword>